<keyword evidence="1" id="KW-1133">Transmembrane helix</keyword>
<evidence type="ECO:0000256" key="1">
    <source>
        <dbReference type="SAM" id="Phobius"/>
    </source>
</evidence>
<protein>
    <submittedName>
        <fullName evidence="2">Uncharacterized protein</fullName>
    </submittedName>
</protein>
<name>A0AB36EBU8_AGRTU</name>
<evidence type="ECO:0000313" key="2">
    <source>
        <dbReference type="EMBL" id="OCJ32702.1"/>
    </source>
</evidence>
<keyword evidence="1" id="KW-0472">Membrane</keyword>
<reference evidence="2 3" key="1">
    <citation type="journal article" date="2016" name="PeerJ">
        <title>Gall-ID: tools for genotyping gall-causing phytopathogenic bacteria.</title>
        <authorList>
            <person name="Davis E.W.II."/>
            <person name="Weisberg A.J."/>
            <person name="Tabima J.F."/>
            <person name="Grunwald N.J."/>
            <person name="Chang J.H."/>
        </authorList>
    </citation>
    <scope>NUCLEOTIDE SEQUENCE [LARGE SCALE GENOMIC DNA]</scope>
    <source>
        <strain evidence="2 3">N2/73</strain>
    </source>
</reference>
<evidence type="ECO:0000313" key="3">
    <source>
        <dbReference type="Proteomes" id="UP000093451"/>
    </source>
</evidence>
<organism evidence="2 3">
    <name type="scientific">Agrobacterium tumefaciens</name>
    <dbReference type="NCBI Taxonomy" id="358"/>
    <lineage>
        <taxon>Bacteria</taxon>
        <taxon>Pseudomonadati</taxon>
        <taxon>Pseudomonadota</taxon>
        <taxon>Alphaproteobacteria</taxon>
        <taxon>Hyphomicrobiales</taxon>
        <taxon>Rhizobiaceae</taxon>
        <taxon>Rhizobium/Agrobacterium group</taxon>
        <taxon>Agrobacterium</taxon>
        <taxon>Agrobacterium tumefaciens complex</taxon>
    </lineage>
</organism>
<accession>A0AB36EBU8</accession>
<dbReference type="Proteomes" id="UP000093451">
    <property type="component" value="Unassembled WGS sequence"/>
</dbReference>
<feature type="transmembrane region" description="Helical" evidence="1">
    <location>
        <begin position="7"/>
        <end position="25"/>
    </location>
</feature>
<proteinExistence type="predicted"/>
<dbReference type="AlphaFoldDB" id="A0AB36EBU8"/>
<dbReference type="RefSeq" id="WP_065689028.1">
    <property type="nucleotide sequence ID" value="NZ_LXKT01000029.1"/>
</dbReference>
<sequence>MIINERAPSVLLFIIPLSASAIFLLDILGPFAPYTSGLYVPLIMLSIAAFSPIGVAYTGLVCFIMTVAGFILSRNESFDMTTEHNLFAILCVVFATTAIAMVCARRIS</sequence>
<feature type="transmembrane region" description="Helical" evidence="1">
    <location>
        <begin position="55"/>
        <end position="73"/>
    </location>
</feature>
<comment type="caution">
    <text evidence="2">The sequence shown here is derived from an EMBL/GenBank/DDBJ whole genome shotgun (WGS) entry which is preliminary data.</text>
</comment>
<keyword evidence="1" id="KW-0812">Transmembrane</keyword>
<dbReference type="EMBL" id="LXKT01000029">
    <property type="protein sequence ID" value="OCJ32702.1"/>
    <property type="molecule type" value="Genomic_DNA"/>
</dbReference>
<feature type="transmembrane region" description="Helical" evidence="1">
    <location>
        <begin position="85"/>
        <end position="104"/>
    </location>
</feature>
<gene>
    <name evidence="2" type="ORF">A6U91_21130</name>
</gene>